<feature type="domain" description="Eph LBD" evidence="7">
    <location>
        <begin position="1"/>
        <end position="200"/>
    </location>
</feature>
<protein>
    <recommendedName>
        <fullName evidence="7">Eph LBD domain-containing protein</fullName>
    </recommendedName>
</protein>
<dbReference type="InterPro" id="IPR008979">
    <property type="entry name" value="Galactose-bd-like_sf"/>
</dbReference>
<evidence type="ECO:0000313" key="9">
    <source>
        <dbReference type="Proteomes" id="UP000594262"/>
    </source>
</evidence>
<dbReference type="PANTHER" id="PTHR46877">
    <property type="entry name" value="EPH RECEPTOR A5"/>
    <property type="match status" value="1"/>
</dbReference>
<dbReference type="Gene3D" id="2.60.40.1770">
    <property type="entry name" value="ephrin a2 ectodomain"/>
    <property type="match status" value="1"/>
</dbReference>
<dbReference type="SUPFAM" id="SSF49785">
    <property type="entry name" value="Galactose-binding domain-like"/>
    <property type="match status" value="1"/>
</dbReference>
<evidence type="ECO:0000313" key="8">
    <source>
        <dbReference type="EnsemblMetazoa" id="CLYHEMP025396.1"/>
    </source>
</evidence>
<evidence type="ECO:0000256" key="3">
    <source>
        <dbReference type="ARBA" id="ARBA00022840"/>
    </source>
</evidence>
<dbReference type="PANTHER" id="PTHR46877:SF14">
    <property type="entry name" value="RECEPTOR PROTEIN-TYROSINE KINASE"/>
    <property type="match status" value="1"/>
</dbReference>
<evidence type="ECO:0000256" key="1">
    <source>
        <dbReference type="ARBA" id="ARBA00004167"/>
    </source>
</evidence>
<reference evidence="8" key="1">
    <citation type="submission" date="2021-01" db="UniProtKB">
        <authorList>
            <consortium name="EnsemblMetazoa"/>
        </authorList>
    </citation>
    <scope>IDENTIFICATION</scope>
</reference>
<keyword evidence="3" id="KW-0067">ATP-binding</keyword>
<dbReference type="Gene3D" id="2.60.120.260">
    <property type="entry name" value="Galactose-binding domain-like"/>
    <property type="match status" value="1"/>
</dbReference>
<dbReference type="InterPro" id="IPR050449">
    <property type="entry name" value="Ephrin_rcpt_TKs"/>
</dbReference>
<keyword evidence="9" id="KW-1185">Reference proteome</keyword>
<accession>A0A7M5XLI5</accession>
<feature type="signal peptide" evidence="6">
    <location>
        <begin position="1"/>
        <end position="19"/>
    </location>
</feature>
<keyword evidence="4" id="KW-0472">Membrane</keyword>
<sequence>MELCFKILIFTSLLHHLSSEKVSVSNVFGRTGLTEDWTRYNNKCVGTQVWFFNTNDRNTPKYEVCLTSGCLLETASYEVKSARTVYADASFTGRLCNSLTPQNPKCGENITVNAIIVDIFPNSPNSPTEKEILFPISDNIKVPLFNKKGKRTGFYEAEQTFTFENKLDKTFIRYLFESKMACGSITSFKVYYYKCPSVSSSLAVFGDIYAPSYLKNVKEYQGKCVDNALQVGDESLTMRCMWNGTVASTTGQCICLQGYQKEANQCQSK</sequence>
<dbReference type="Proteomes" id="UP000594262">
    <property type="component" value="Unplaced"/>
</dbReference>
<evidence type="ECO:0000256" key="5">
    <source>
        <dbReference type="ARBA" id="ARBA00023170"/>
    </source>
</evidence>
<keyword evidence="6" id="KW-0732">Signal</keyword>
<dbReference type="PROSITE" id="PS51550">
    <property type="entry name" value="EPH_LBD"/>
    <property type="match status" value="1"/>
</dbReference>
<organism evidence="8 9">
    <name type="scientific">Clytia hemisphaerica</name>
    <dbReference type="NCBI Taxonomy" id="252671"/>
    <lineage>
        <taxon>Eukaryota</taxon>
        <taxon>Metazoa</taxon>
        <taxon>Cnidaria</taxon>
        <taxon>Hydrozoa</taxon>
        <taxon>Hydroidolina</taxon>
        <taxon>Leptothecata</taxon>
        <taxon>Obeliida</taxon>
        <taxon>Clytiidae</taxon>
        <taxon>Clytia</taxon>
    </lineage>
</organism>
<dbReference type="GO" id="GO:0005524">
    <property type="term" value="F:ATP binding"/>
    <property type="evidence" value="ECO:0007669"/>
    <property type="project" value="UniProtKB-KW"/>
</dbReference>
<dbReference type="AlphaFoldDB" id="A0A7M5XLI5"/>
<dbReference type="InterPro" id="IPR001090">
    <property type="entry name" value="Ephrin_rcpt_lig-bd_dom"/>
</dbReference>
<keyword evidence="5" id="KW-0675">Receptor</keyword>
<feature type="chain" id="PRO_5029801996" description="Eph LBD domain-containing protein" evidence="6">
    <location>
        <begin position="20"/>
        <end position="269"/>
    </location>
</feature>
<evidence type="ECO:0000256" key="4">
    <source>
        <dbReference type="ARBA" id="ARBA00023136"/>
    </source>
</evidence>
<comment type="subcellular location">
    <subcellularLocation>
        <location evidence="1">Membrane</location>
        <topology evidence="1">Single-pass membrane protein</topology>
    </subcellularLocation>
</comment>
<proteinExistence type="predicted"/>
<dbReference type="EnsemblMetazoa" id="CLYHEMT025396.1">
    <property type="protein sequence ID" value="CLYHEMP025396.1"/>
    <property type="gene ID" value="CLYHEMG025396"/>
</dbReference>
<dbReference type="GO" id="GO:0005886">
    <property type="term" value="C:plasma membrane"/>
    <property type="evidence" value="ECO:0007669"/>
    <property type="project" value="TreeGrafter"/>
</dbReference>
<name>A0A7M5XLI5_9CNID</name>
<dbReference type="OrthoDB" id="4062651at2759"/>
<keyword evidence="2" id="KW-0547">Nucleotide-binding</keyword>
<evidence type="ECO:0000256" key="6">
    <source>
        <dbReference type="SAM" id="SignalP"/>
    </source>
</evidence>
<dbReference type="Pfam" id="PF01404">
    <property type="entry name" value="Ephrin_lbd"/>
    <property type="match status" value="1"/>
</dbReference>
<evidence type="ECO:0000256" key="2">
    <source>
        <dbReference type="ARBA" id="ARBA00022741"/>
    </source>
</evidence>
<dbReference type="Pfam" id="PF25599">
    <property type="entry name" value="Ephrin_CRD"/>
    <property type="match status" value="1"/>
</dbReference>
<evidence type="ECO:0000259" key="7">
    <source>
        <dbReference type="PROSITE" id="PS51550"/>
    </source>
</evidence>